<name>A0AAV1SQ04_9ROSI</name>
<proteinExistence type="predicted"/>
<dbReference type="Proteomes" id="UP001314170">
    <property type="component" value="Unassembled WGS sequence"/>
</dbReference>
<organism evidence="1 2">
    <name type="scientific">Dovyalis caffra</name>
    <dbReference type="NCBI Taxonomy" id="77055"/>
    <lineage>
        <taxon>Eukaryota</taxon>
        <taxon>Viridiplantae</taxon>
        <taxon>Streptophyta</taxon>
        <taxon>Embryophyta</taxon>
        <taxon>Tracheophyta</taxon>
        <taxon>Spermatophyta</taxon>
        <taxon>Magnoliopsida</taxon>
        <taxon>eudicotyledons</taxon>
        <taxon>Gunneridae</taxon>
        <taxon>Pentapetalae</taxon>
        <taxon>rosids</taxon>
        <taxon>fabids</taxon>
        <taxon>Malpighiales</taxon>
        <taxon>Salicaceae</taxon>
        <taxon>Flacourtieae</taxon>
        <taxon>Dovyalis</taxon>
    </lineage>
</organism>
<dbReference type="AlphaFoldDB" id="A0AAV1SQ04"/>
<dbReference type="EMBL" id="CAWUPB010001195">
    <property type="protein sequence ID" value="CAK7354838.1"/>
    <property type="molecule type" value="Genomic_DNA"/>
</dbReference>
<evidence type="ECO:0000313" key="2">
    <source>
        <dbReference type="Proteomes" id="UP001314170"/>
    </source>
</evidence>
<keyword evidence="2" id="KW-1185">Reference proteome</keyword>
<protein>
    <submittedName>
        <fullName evidence="1">Uncharacterized protein</fullName>
    </submittedName>
</protein>
<gene>
    <name evidence="1" type="ORF">DCAF_LOCUS25365</name>
</gene>
<accession>A0AAV1SQ04</accession>
<evidence type="ECO:0000313" key="1">
    <source>
        <dbReference type="EMBL" id="CAK7354838.1"/>
    </source>
</evidence>
<comment type="caution">
    <text evidence="1">The sequence shown here is derived from an EMBL/GenBank/DDBJ whole genome shotgun (WGS) entry which is preliminary data.</text>
</comment>
<sequence length="89" mass="10245">MKRYEPMRATFLWKDKTLIFKTLFTERQKVLPSNMGQDANGLIFLFFSTRLVQKFSLENLQGGKESFGHSMKGRIAAAKAKQKTIISRS</sequence>
<reference evidence="1 2" key="1">
    <citation type="submission" date="2024-01" db="EMBL/GenBank/DDBJ databases">
        <authorList>
            <person name="Waweru B."/>
        </authorList>
    </citation>
    <scope>NUCLEOTIDE SEQUENCE [LARGE SCALE GENOMIC DNA]</scope>
</reference>